<evidence type="ECO:0000313" key="3">
    <source>
        <dbReference type="Proteomes" id="UP000017840"/>
    </source>
</evidence>
<accession>V4GTJ7</accession>
<evidence type="ECO:0000256" key="1">
    <source>
        <dbReference type="SAM" id="Phobius"/>
    </source>
</evidence>
<reference evidence="2 3" key="1">
    <citation type="journal article" date="2013" name="Genome Announc.">
        <title>Draft Genome Sequence of 'Candidatus Halobonum tyrrellensis' Strain G22, Isolated from the Hypersaline Waters of Lake Tyrrell, Australia.</title>
        <authorList>
            <person name="Ugalde J.A."/>
            <person name="Narasingarao P."/>
            <person name="Kuo S."/>
            <person name="Podell S."/>
            <person name="Allen E.E."/>
        </authorList>
    </citation>
    <scope>NUCLEOTIDE SEQUENCE [LARGE SCALE GENOMIC DNA]</scope>
    <source>
        <strain evidence="2 3">G22</strain>
    </source>
</reference>
<keyword evidence="1" id="KW-1133">Transmembrane helix</keyword>
<protein>
    <submittedName>
        <fullName evidence="2">Uncharacterized protein</fullName>
    </submittedName>
</protein>
<dbReference type="AlphaFoldDB" id="V4GTJ7"/>
<dbReference type="RefSeq" id="WP_023394220.1">
    <property type="nucleotide sequence ID" value="NZ_ASGZ01000028.1"/>
</dbReference>
<name>V4GTJ7_9EURY</name>
<sequence length="65" mass="6917">MRLPAKALLLALAALVCVQIPAVYAESRLAAQLSWPLVLLVAALAVVVALDAAYRYGRRLVGSRT</sequence>
<proteinExistence type="predicted"/>
<dbReference type="EMBL" id="ASGZ01000028">
    <property type="protein sequence ID" value="ESP88421.1"/>
    <property type="molecule type" value="Genomic_DNA"/>
</dbReference>
<keyword evidence="3" id="KW-1185">Reference proteome</keyword>
<evidence type="ECO:0000313" key="2">
    <source>
        <dbReference type="EMBL" id="ESP88421.1"/>
    </source>
</evidence>
<keyword evidence="1" id="KW-0472">Membrane</keyword>
<dbReference type="Proteomes" id="UP000017840">
    <property type="component" value="Unassembled WGS sequence"/>
</dbReference>
<keyword evidence="1" id="KW-0812">Transmembrane</keyword>
<feature type="transmembrane region" description="Helical" evidence="1">
    <location>
        <begin position="35"/>
        <end position="54"/>
    </location>
</feature>
<comment type="caution">
    <text evidence="2">The sequence shown here is derived from an EMBL/GenBank/DDBJ whole genome shotgun (WGS) entry which is preliminary data.</text>
</comment>
<gene>
    <name evidence="2" type="ORF">K933_08177</name>
</gene>
<organism evidence="2 3">
    <name type="scientific">Candidatus Halobonum tyrrellensis G22</name>
    <dbReference type="NCBI Taxonomy" id="1324957"/>
    <lineage>
        <taxon>Archaea</taxon>
        <taxon>Methanobacteriati</taxon>
        <taxon>Methanobacteriota</taxon>
        <taxon>Stenosarchaea group</taxon>
        <taxon>Halobacteria</taxon>
        <taxon>Halobacteriales</taxon>
        <taxon>Haloferacaceae</taxon>
        <taxon>Candidatus Halobonum</taxon>
    </lineage>
</organism>